<organism evidence="2 3">
    <name type="scientific">Naganishia liquefaciens</name>
    <dbReference type="NCBI Taxonomy" id="104408"/>
    <lineage>
        <taxon>Eukaryota</taxon>
        <taxon>Fungi</taxon>
        <taxon>Dikarya</taxon>
        <taxon>Basidiomycota</taxon>
        <taxon>Agaricomycotina</taxon>
        <taxon>Tremellomycetes</taxon>
        <taxon>Filobasidiales</taxon>
        <taxon>Filobasidiaceae</taxon>
        <taxon>Naganishia</taxon>
    </lineage>
</organism>
<evidence type="ECO:0000313" key="2">
    <source>
        <dbReference type="EMBL" id="GHJ87068.1"/>
    </source>
</evidence>
<feature type="compositionally biased region" description="Basic and acidic residues" evidence="1">
    <location>
        <begin position="95"/>
        <end position="135"/>
    </location>
</feature>
<reference evidence="2" key="1">
    <citation type="submission" date="2020-07" db="EMBL/GenBank/DDBJ databases">
        <title>Draft Genome Sequence of a Deep-Sea Yeast, Naganishia (Cryptococcus) liquefaciens strain N6.</title>
        <authorList>
            <person name="Han Y.W."/>
            <person name="Kajitani R."/>
            <person name="Morimoto H."/>
            <person name="Parhat M."/>
            <person name="Tsubouchi H."/>
            <person name="Bakenova O."/>
            <person name="Ogata M."/>
            <person name="Argunhan B."/>
            <person name="Aoki R."/>
            <person name="Kajiwara S."/>
            <person name="Itoh T."/>
            <person name="Iwasaki H."/>
        </authorList>
    </citation>
    <scope>NUCLEOTIDE SEQUENCE</scope>
    <source>
        <strain evidence="2">N6</strain>
    </source>
</reference>
<feature type="compositionally biased region" description="Basic and acidic residues" evidence="1">
    <location>
        <begin position="218"/>
        <end position="231"/>
    </location>
</feature>
<evidence type="ECO:0000256" key="1">
    <source>
        <dbReference type="SAM" id="MobiDB-lite"/>
    </source>
</evidence>
<comment type="caution">
    <text evidence="2">The sequence shown here is derived from an EMBL/GenBank/DDBJ whole genome shotgun (WGS) entry which is preliminary data.</text>
</comment>
<name>A0A8H3YF99_9TREE</name>
<gene>
    <name evidence="2" type="ORF">NliqN6_3470</name>
</gene>
<evidence type="ECO:0000313" key="3">
    <source>
        <dbReference type="Proteomes" id="UP000620104"/>
    </source>
</evidence>
<dbReference type="EMBL" id="BLZA01000021">
    <property type="protein sequence ID" value="GHJ87068.1"/>
    <property type="molecule type" value="Genomic_DNA"/>
</dbReference>
<accession>A0A8H3YF99</accession>
<dbReference type="AlphaFoldDB" id="A0A8H3YF99"/>
<feature type="compositionally biased region" description="Polar residues" evidence="1">
    <location>
        <begin position="151"/>
        <end position="171"/>
    </location>
</feature>
<feature type="compositionally biased region" description="Polar residues" evidence="1">
    <location>
        <begin position="232"/>
        <end position="243"/>
    </location>
</feature>
<dbReference type="Proteomes" id="UP000620104">
    <property type="component" value="Unassembled WGS sequence"/>
</dbReference>
<feature type="compositionally biased region" description="Basic and acidic residues" evidence="1">
    <location>
        <begin position="249"/>
        <end position="260"/>
    </location>
</feature>
<sequence>MIENRALKRAGQAAARSAREREEREFEAEARVREKERLLQEKRIRQHEVALEKERVKRKKEQERKEREPRQRQKEEEREAKQEAERIAKAHRRRKAEERKEKAARLAEDKVREKERIREEKERVREEKERMRTAKELAAALKTSKKAKRPTPQNVYPATTKSTRRTGASNSKRPKANPRRRLDPKAPASTLPATASETHVTDRDRADKAHNAVGIASRTEEGTEKRQKETARNSTHNDLQQELQAVAAVRRDSVGGDHTDQWMGNGMARRIRTRSGGHEVV</sequence>
<feature type="compositionally biased region" description="Basic and acidic residues" evidence="1">
    <location>
        <begin position="199"/>
        <end position="210"/>
    </location>
</feature>
<keyword evidence="3" id="KW-1185">Reference proteome</keyword>
<protein>
    <submittedName>
        <fullName evidence="2">Uncharacterized protein</fullName>
    </submittedName>
</protein>
<feature type="compositionally biased region" description="Basic and acidic residues" evidence="1">
    <location>
        <begin position="17"/>
        <end position="88"/>
    </location>
</feature>
<feature type="region of interest" description="Disordered" evidence="1">
    <location>
        <begin position="1"/>
        <end position="281"/>
    </location>
</feature>
<proteinExistence type="predicted"/>